<evidence type="ECO:0000313" key="2">
    <source>
        <dbReference type="EMBL" id="NPE25388.1"/>
    </source>
</evidence>
<name>A0ABX2B3J3_9BACT</name>
<feature type="transmembrane region" description="Helical" evidence="1">
    <location>
        <begin position="33"/>
        <end position="55"/>
    </location>
</feature>
<organism evidence="2 3">
    <name type="scientific">Xylanibacter caecicola</name>
    <dbReference type="NCBI Taxonomy" id="2736294"/>
    <lineage>
        <taxon>Bacteria</taxon>
        <taxon>Pseudomonadati</taxon>
        <taxon>Bacteroidota</taxon>
        <taxon>Bacteroidia</taxon>
        <taxon>Bacteroidales</taxon>
        <taxon>Prevotellaceae</taxon>
        <taxon>Xylanibacter</taxon>
    </lineage>
</organism>
<accession>A0ABX2B3J3</accession>
<evidence type="ECO:0000313" key="3">
    <source>
        <dbReference type="Proteomes" id="UP000820977"/>
    </source>
</evidence>
<protein>
    <submittedName>
        <fullName evidence="2">Uncharacterized protein</fullName>
    </submittedName>
</protein>
<dbReference type="RefSeq" id="WP_172344854.1">
    <property type="nucleotide sequence ID" value="NZ_CASYYZ010000145.1"/>
</dbReference>
<comment type="caution">
    <text evidence="2">The sequence shown here is derived from an EMBL/GenBank/DDBJ whole genome shotgun (WGS) entry which is preliminary data.</text>
</comment>
<keyword evidence="1" id="KW-0472">Membrane</keyword>
<keyword evidence="1" id="KW-1133">Transmembrane helix</keyword>
<reference evidence="2 3" key="1">
    <citation type="submission" date="2020-05" db="EMBL/GenBank/DDBJ databases">
        <title>Distinct polysaccharide utilization as determinants for interspecies competition between intestinal Prevotella spp.</title>
        <authorList>
            <person name="Galvez E.J.C."/>
            <person name="Iljazovic A."/>
            <person name="Strowig T."/>
        </authorList>
    </citation>
    <scope>NUCLEOTIDE SEQUENCE [LARGE SCALE GENOMIC DNA]</scope>
    <source>
        <strain evidence="2 3">PCHR</strain>
    </source>
</reference>
<proteinExistence type="predicted"/>
<keyword evidence="3" id="KW-1185">Reference proteome</keyword>
<evidence type="ECO:0000256" key="1">
    <source>
        <dbReference type="SAM" id="Phobius"/>
    </source>
</evidence>
<sequence length="57" mass="6767">MKRTHNIKGMDSADYFKTRSLLSYKRRRKISLILFRTMIFIAIIIVIMSVISTFVEI</sequence>
<keyword evidence="1" id="KW-0812">Transmembrane</keyword>
<dbReference type="EMBL" id="JABKKJ010000011">
    <property type="protein sequence ID" value="NPE25388.1"/>
    <property type="molecule type" value="Genomic_DNA"/>
</dbReference>
<dbReference type="Proteomes" id="UP000820977">
    <property type="component" value="Unassembled WGS sequence"/>
</dbReference>
<gene>
    <name evidence="2" type="ORF">HPS54_07680</name>
</gene>